<comment type="caution">
    <text evidence="2">The sequence shown here is derived from an EMBL/GenBank/DDBJ whole genome shotgun (WGS) entry which is preliminary data.</text>
</comment>
<sequence>MSTSRKYKAIRKRHIDWMISHNNPTPIEFFRLIQPIHKSRAIENAIQIGESICDEIHETNMGVHRELNVFVRNKGKQKEHGDINNTLKRKWNDVLDMTDRVNINELEENPFLTASNEGGDDEEDGFEGQGDDENNERDSDVREDELEKQAMETLQGNGEWLVGSKKVNVKEIDFVNSSLRRDEIEEMRRFGQPLPKIDDDNIKKLATEMAMAPDFRKAVNENFLPTRGSSEKEFLWDFAYQLANSFDQGGDLFDENLSERMYQEIFLTPVLESLFRTEHEKLVILFGKVCLFASAEDYDLRKTDAEDHSSGRKIDIVWSTKLPRNEFALGEVSGPPNQQQHPHYFGDKIKIAKMLKIMLNRIVRIYGGTSASLSLLKLYGIQFYNHTAIIYEMSIPFKGLYVFREVLRTQLPASKRNVVLLRRCASMFLLFKEMLTRSLNDLEAFIEKATLSTPPTDDNANSFMTQMMYTPEGKKSRK</sequence>
<feature type="compositionally biased region" description="Acidic residues" evidence="1">
    <location>
        <begin position="118"/>
        <end position="135"/>
    </location>
</feature>
<reference evidence="2" key="1">
    <citation type="submission" date="2021-06" db="EMBL/GenBank/DDBJ databases">
        <authorList>
            <person name="Kallberg Y."/>
            <person name="Tangrot J."/>
            <person name="Rosling A."/>
        </authorList>
    </citation>
    <scope>NUCLEOTIDE SEQUENCE</scope>
    <source>
        <strain evidence="2">BR232B</strain>
    </source>
</reference>
<protein>
    <submittedName>
        <fullName evidence="2">1682_t:CDS:1</fullName>
    </submittedName>
</protein>
<keyword evidence="3" id="KW-1185">Reference proteome</keyword>
<feature type="compositionally biased region" description="Basic and acidic residues" evidence="1">
    <location>
        <begin position="136"/>
        <end position="146"/>
    </location>
</feature>
<dbReference type="AlphaFoldDB" id="A0A9N9H3X1"/>
<dbReference type="Proteomes" id="UP000789739">
    <property type="component" value="Unassembled WGS sequence"/>
</dbReference>
<accession>A0A9N9H3X1</accession>
<feature type="region of interest" description="Disordered" evidence="1">
    <location>
        <begin position="106"/>
        <end position="146"/>
    </location>
</feature>
<name>A0A9N9H3X1_9GLOM</name>
<organism evidence="2 3">
    <name type="scientific">Paraglomus brasilianum</name>
    <dbReference type="NCBI Taxonomy" id="144538"/>
    <lineage>
        <taxon>Eukaryota</taxon>
        <taxon>Fungi</taxon>
        <taxon>Fungi incertae sedis</taxon>
        <taxon>Mucoromycota</taxon>
        <taxon>Glomeromycotina</taxon>
        <taxon>Glomeromycetes</taxon>
        <taxon>Paraglomerales</taxon>
        <taxon>Paraglomeraceae</taxon>
        <taxon>Paraglomus</taxon>
    </lineage>
</organism>
<proteinExistence type="predicted"/>
<dbReference type="OrthoDB" id="2431558at2759"/>
<evidence type="ECO:0000256" key="1">
    <source>
        <dbReference type="SAM" id="MobiDB-lite"/>
    </source>
</evidence>
<evidence type="ECO:0000313" key="3">
    <source>
        <dbReference type="Proteomes" id="UP000789739"/>
    </source>
</evidence>
<evidence type="ECO:0000313" key="2">
    <source>
        <dbReference type="EMBL" id="CAG8651322.1"/>
    </source>
</evidence>
<dbReference type="EMBL" id="CAJVPI010002911">
    <property type="protein sequence ID" value="CAG8651322.1"/>
    <property type="molecule type" value="Genomic_DNA"/>
</dbReference>
<gene>
    <name evidence="2" type="ORF">PBRASI_LOCUS10283</name>
</gene>